<dbReference type="RefSeq" id="WP_260784969.1">
    <property type="nucleotide sequence ID" value="NZ_JAOCQI010000003.1"/>
</dbReference>
<organism evidence="2 3">
    <name type="scientific">Ralstonia mojiangensis</name>
    <dbReference type="NCBI Taxonomy" id="2953895"/>
    <lineage>
        <taxon>Bacteria</taxon>
        <taxon>Pseudomonadati</taxon>
        <taxon>Pseudomonadota</taxon>
        <taxon>Betaproteobacteria</taxon>
        <taxon>Burkholderiales</taxon>
        <taxon>Burkholderiaceae</taxon>
        <taxon>Ralstonia</taxon>
    </lineage>
</organism>
<evidence type="ECO:0000313" key="3">
    <source>
        <dbReference type="Proteomes" id="UP001164420"/>
    </source>
</evidence>
<feature type="domain" description="Double-GTPase 1" evidence="1">
    <location>
        <begin position="7"/>
        <end position="277"/>
    </location>
</feature>
<dbReference type="EMBL" id="JAOCQI010000003">
    <property type="protein sequence ID" value="MCT7313013.1"/>
    <property type="molecule type" value="Genomic_DNA"/>
</dbReference>
<reference evidence="2 3" key="1">
    <citation type="journal article" date="2023" name="Front. Microbiol.">
        <title>Ralstonia chuxiongensis sp. nov., Ralstonia mojiangensis sp. nov., and Ralstonia soli sp. nov., isolated from tobacco fields, are three novel species in the family Burkholderiaceae.</title>
        <authorList>
            <person name="Lu C.H."/>
            <person name="Zhang Y.Y."/>
            <person name="Jiang N."/>
            <person name="Chen W."/>
            <person name="Shao X."/>
            <person name="Zhao Z.M."/>
            <person name="Lu W.L."/>
            <person name="Hu X."/>
            <person name="Xi Y.X."/>
            <person name="Zou S.Y."/>
            <person name="Wei Q.J."/>
            <person name="Lin Z.L."/>
            <person name="Gong L."/>
            <person name="Gai X.T."/>
            <person name="Zhang L.Q."/>
            <person name="Li J.Y."/>
            <person name="Jin Y."/>
            <person name="Xia Z.Y."/>
        </authorList>
    </citation>
    <scope>NUCLEOTIDE SEQUENCE [LARGE SCALE GENOMIC DNA]</scope>
    <source>
        <strain evidence="2 3">22TCJT01-1</strain>
    </source>
</reference>
<sequence length="281" mass="31114">MQAPELVLLGGPNSGKTHFAGQLYGRLRRKTGRLLLRREGGTPADLSALEDVLRSLARGHAAQHTSAQTWAEITLPIVDTAGQVIDLRWPDYGGEQLNTAFQQRAISQAWRDRLRNASGWIVLIRLNAETTYPEALQRLREGAIDQATSAGRLSKWDANARWVELLQLLLYVAGHGSVQQIKTPRLVVMLSCFDELGAQVALPHEILASQLPLVYSYIQSIWSPGAFSVWGLSALGRHLDERSEDECFIDEGPENQGWVVGPDGSRSEDLTLPLDWLLHPA</sequence>
<dbReference type="InterPro" id="IPR027417">
    <property type="entry name" value="P-loop_NTPase"/>
</dbReference>
<comment type="caution">
    <text evidence="2">The sequence shown here is derived from an EMBL/GenBank/DDBJ whole genome shotgun (WGS) entry which is preliminary data.</text>
</comment>
<dbReference type="SUPFAM" id="SSF52540">
    <property type="entry name" value="P-loop containing nucleoside triphosphate hydrolases"/>
    <property type="match status" value="1"/>
</dbReference>
<dbReference type="Proteomes" id="UP001164420">
    <property type="component" value="Unassembled WGS sequence"/>
</dbReference>
<evidence type="ECO:0000259" key="1">
    <source>
        <dbReference type="Pfam" id="PF19975"/>
    </source>
</evidence>
<dbReference type="InterPro" id="IPR045530">
    <property type="entry name" value="DO-GTPase1"/>
</dbReference>
<gene>
    <name evidence="2" type="ORF">N5J06_18730</name>
</gene>
<name>A0ABT2LED5_9RALS</name>
<dbReference type="Pfam" id="PF19975">
    <property type="entry name" value="DO-GTPase1"/>
    <property type="match status" value="1"/>
</dbReference>
<evidence type="ECO:0000313" key="2">
    <source>
        <dbReference type="EMBL" id="MCT7313013.1"/>
    </source>
</evidence>
<accession>A0ABT2LED5</accession>
<proteinExistence type="predicted"/>
<keyword evidence="3" id="KW-1185">Reference proteome</keyword>
<protein>
    <recommendedName>
        <fullName evidence="1">Double-GTPase 1 domain-containing protein</fullName>
    </recommendedName>
</protein>